<comment type="caution">
    <text evidence="3">The sequence shown here is derived from an EMBL/GenBank/DDBJ whole genome shotgun (WGS) entry which is preliminary data.</text>
</comment>
<dbReference type="Gene3D" id="3.40.50.150">
    <property type="entry name" value="Vaccinia Virus protein VP39"/>
    <property type="match status" value="1"/>
</dbReference>
<dbReference type="SUPFAM" id="SSF53335">
    <property type="entry name" value="S-adenosyl-L-methionine-dependent methyltransferases"/>
    <property type="match status" value="1"/>
</dbReference>
<feature type="compositionally biased region" description="Low complexity" evidence="2">
    <location>
        <begin position="438"/>
        <end position="448"/>
    </location>
</feature>
<dbReference type="Proteomes" id="UP001642483">
    <property type="component" value="Unassembled WGS sequence"/>
</dbReference>
<proteinExistence type="inferred from homology"/>
<feature type="region of interest" description="Disordered" evidence="2">
    <location>
        <begin position="291"/>
        <end position="402"/>
    </location>
</feature>
<dbReference type="PANTHER" id="PTHR11579:SF9">
    <property type="entry name" value="PROTEIN-L-ISOASPARTATE O-METHYLTRANSFERASE"/>
    <property type="match status" value="1"/>
</dbReference>
<name>A0ABP0H6F4_CLALP</name>
<feature type="region of interest" description="Disordered" evidence="2">
    <location>
        <begin position="416"/>
        <end position="465"/>
    </location>
</feature>
<evidence type="ECO:0000313" key="4">
    <source>
        <dbReference type="Proteomes" id="UP001642483"/>
    </source>
</evidence>
<organism evidence="3 4">
    <name type="scientific">Clavelina lepadiformis</name>
    <name type="common">Light-bulb sea squirt</name>
    <name type="synonym">Ascidia lepadiformis</name>
    <dbReference type="NCBI Taxonomy" id="159417"/>
    <lineage>
        <taxon>Eukaryota</taxon>
        <taxon>Metazoa</taxon>
        <taxon>Chordata</taxon>
        <taxon>Tunicata</taxon>
        <taxon>Ascidiacea</taxon>
        <taxon>Aplousobranchia</taxon>
        <taxon>Clavelinidae</taxon>
        <taxon>Clavelina</taxon>
    </lineage>
</organism>
<feature type="compositionally biased region" description="Low complexity" evidence="2">
    <location>
        <begin position="366"/>
        <end position="382"/>
    </location>
</feature>
<evidence type="ECO:0000256" key="2">
    <source>
        <dbReference type="SAM" id="MobiDB-lite"/>
    </source>
</evidence>
<dbReference type="InterPro" id="IPR000682">
    <property type="entry name" value="PCMT"/>
</dbReference>
<sequence>MGGAVSAGENNDELIDNLKDADYIISDEIEEIFRAVDRGAFFLKEHRESAYHDMAWKHEHLHISAPCIYSKVMSSLDLKPGLSFLNIGSGTGYLSTMVGLTLGINGINHGIELHEDVVEYARAKVKEFMIKSHAFDKYTFCMPEFVVGNCLHLSPDIPGYDRIYCGAACPAEYESFMKNLLNINGLLVMPFNDQLQVIKRCSQTKWESRNILVVNFASLAVPSEEDRSVAILPQRDPQSLRSMCRACIRKVLSKNFHTGSNRRYNKKLRTDSTGPYIYTEIGITAGGREARIRSRRLPEPVSSNSDSDIDMSVDHADNTTDRTKGTDQEDSDREKKKYPEKKRSSILNVATNTLETIGDDQDRRSSLTPSSSNRTSSSQSSRHSARGDDSSSSSSSLRKSARRGWAYIRHRFKNRKTEKSVFSSKQSNSKNISKKNEQSTSAAQQSDSDVPHHSDSDDPDPPVHQVSIHVRSDATSLRSFLVGMSTRMNSSLTSPLSRERVRDILLGPQRQEEEMQRLPYRVDDDDDVYSARDDDPLPDRFRIAVFKLPIPEMIKQYLLFYRVPN</sequence>
<keyword evidence="4" id="KW-1185">Reference proteome</keyword>
<dbReference type="Pfam" id="PF01135">
    <property type="entry name" value="PCMT"/>
    <property type="match status" value="1"/>
</dbReference>
<protein>
    <submittedName>
        <fullName evidence="3">Uncharacterized protein</fullName>
    </submittedName>
</protein>
<feature type="compositionally biased region" description="Basic and acidic residues" evidence="2">
    <location>
        <begin position="312"/>
        <end position="343"/>
    </location>
</feature>
<reference evidence="3 4" key="1">
    <citation type="submission" date="2024-02" db="EMBL/GenBank/DDBJ databases">
        <authorList>
            <person name="Daric V."/>
            <person name="Darras S."/>
        </authorList>
    </citation>
    <scope>NUCLEOTIDE SEQUENCE [LARGE SCALE GENOMIC DNA]</scope>
</reference>
<evidence type="ECO:0000256" key="1">
    <source>
        <dbReference type="ARBA" id="ARBA00005369"/>
    </source>
</evidence>
<feature type="compositionally biased region" description="Polar residues" evidence="2">
    <location>
        <begin position="345"/>
        <end position="355"/>
    </location>
</feature>
<dbReference type="PANTHER" id="PTHR11579">
    <property type="entry name" value="PROTEIN-L-ISOASPARTATE O-METHYLTRANSFERASE"/>
    <property type="match status" value="1"/>
</dbReference>
<comment type="similarity">
    <text evidence="1">Belongs to the methyltransferase superfamily. L-isoaspartyl/D-aspartyl protein methyltransferase family.</text>
</comment>
<accession>A0ABP0H6F4</accession>
<gene>
    <name evidence="3" type="ORF">CVLEPA_LOCUS31588</name>
</gene>
<dbReference type="EMBL" id="CAWYQH010000174">
    <property type="protein sequence ID" value="CAK8698115.1"/>
    <property type="molecule type" value="Genomic_DNA"/>
</dbReference>
<dbReference type="InterPro" id="IPR029063">
    <property type="entry name" value="SAM-dependent_MTases_sf"/>
</dbReference>
<evidence type="ECO:0000313" key="3">
    <source>
        <dbReference type="EMBL" id="CAK8698115.1"/>
    </source>
</evidence>